<name>A0ABQ9DB98_9PASS</name>
<keyword evidence="2" id="KW-0812">Transmembrane</keyword>
<gene>
    <name evidence="3" type="ORF">WISP_67616</name>
</gene>
<keyword evidence="2" id="KW-1133">Transmembrane helix</keyword>
<accession>A0ABQ9DB98</accession>
<comment type="caution">
    <text evidence="3">The sequence shown here is derived from an EMBL/GenBank/DDBJ whole genome shotgun (WGS) entry which is preliminary data.</text>
</comment>
<keyword evidence="2" id="KW-0472">Membrane</keyword>
<reference evidence="3" key="1">
    <citation type="submission" date="2019-10" db="EMBL/GenBank/DDBJ databases">
        <authorList>
            <person name="Soares A.E.R."/>
            <person name="Aleixo A."/>
            <person name="Schneider P."/>
            <person name="Miyaki C.Y."/>
            <person name="Schneider M.P."/>
            <person name="Mello C."/>
            <person name="Vasconcelos A.T.R."/>
        </authorList>
    </citation>
    <scope>NUCLEOTIDE SEQUENCE</scope>
    <source>
        <tissue evidence="3">Muscle</tissue>
    </source>
</reference>
<evidence type="ECO:0000256" key="2">
    <source>
        <dbReference type="SAM" id="Phobius"/>
    </source>
</evidence>
<feature type="transmembrane region" description="Helical" evidence="2">
    <location>
        <begin position="12"/>
        <end position="33"/>
    </location>
</feature>
<organism evidence="3 4">
    <name type="scientific">Willisornis vidua</name>
    <name type="common">Xingu scale-backed antbird</name>
    <dbReference type="NCBI Taxonomy" id="1566151"/>
    <lineage>
        <taxon>Eukaryota</taxon>
        <taxon>Metazoa</taxon>
        <taxon>Chordata</taxon>
        <taxon>Craniata</taxon>
        <taxon>Vertebrata</taxon>
        <taxon>Euteleostomi</taxon>
        <taxon>Archelosauria</taxon>
        <taxon>Archosauria</taxon>
        <taxon>Dinosauria</taxon>
        <taxon>Saurischia</taxon>
        <taxon>Theropoda</taxon>
        <taxon>Coelurosauria</taxon>
        <taxon>Aves</taxon>
        <taxon>Neognathae</taxon>
        <taxon>Neoaves</taxon>
        <taxon>Telluraves</taxon>
        <taxon>Australaves</taxon>
        <taxon>Passeriformes</taxon>
        <taxon>Thamnophilidae</taxon>
        <taxon>Willisornis</taxon>
    </lineage>
</organism>
<feature type="region of interest" description="Disordered" evidence="1">
    <location>
        <begin position="70"/>
        <end position="95"/>
    </location>
</feature>
<sequence length="95" mass="9610">MVAPAALPAAGLLYWVGALGALYAAALASYRLLAGLRVWVLGSGAAAVGPALGAWAAQCTSLPLGRLAVKHPGDSKERPCVQVRSTEVSPAKKSD</sequence>
<proteinExistence type="predicted"/>
<evidence type="ECO:0000256" key="1">
    <source>
        <dbReference type="SAM" id="MobiDB-lite"/>
    </source>
</evidence>
<evidence type="ECO:0000313" key="4">
    <source>
        <dbReference type="Proteomes" id="UP001145742"/>
    </source>
</evidence>
<dbReference type="Proteomes" id="UP001145742">
    <property type="component" value="Unassembled WGS sequence"/>
</dbReference>
<protein>
    <submittedName>
        <fullName evidence="3">Uncharacterized protein</fullName>
    </submittedName>
</protein>
<keyword evidence="4" id="KW-1185">Reference proteome</keyword>
<dbReference type="EMBL" id="WHWB01033789">
    <property type="protein sequence ID" value="KAJ7416907.1"/>
    <property type="molecule type" value="Genomic_DNA"/>
</dbReference>
<evidence type="ECO:0000313" key="3">
    <source>
        <dbReference type="EMBL" id="KAJ7416907.1"/>
    </source>
</evidence>